<dbReference type="AlphaFoldDB" id="A0A9W8TJ89"/>
<feature type="compositionally biased region" description="Basic and acidic residues" evidence="1">
    <location>
        <begin position="15"/>
        <end position="24"/>
    </location>
</feature>
<protein>
    <submittedName>
        <fullName evidence="2">Uncharacterized protein</fullName>
    </submittedName>
</protein>
<evidence type="ECO:0000256" key="1">
    <source>
        <dbReference type="SAM" id="MobiDB-lite"/>
    </source>
</evidence>
<dbReference type="EMBL" id="JANPWZ010002129">
    <property type="protein sequence ID" value="KAJ3561130.1"/>
    <property type="molecule type" value="Genomic_DNA"/>
</dbReference>
<feature type="region of interest" description="Disordered" evidence="1">
    <location>
        <begin position="1"/>
        <end position="44"/>
    </location>
</feature>
<proteinExistence type="predicted"/>
<comment type="caution">
    <text evidence="2">The sequence shown here is derived from an EMBL/GenBank/DDBJ whole genome shotgun (WGS) entry which is preliminary data.</text>
</comment>
<reference evidence="2" key="1">
    <citation type="submission" date="2022-07" db="EMBL/GenBank/DDBJ databases">
        <title>Genome Sequence of Xylaria arbuscula.</title>
        <authorList>
            <person name="Buettner E."/>
        </authorList>
    </citation>
    <scope>NUCLEOTIDE SEQUENCE</scope>
    <source>
        <strain evidence="2">VT107</strain>
    </source>
</reference>
<organism evidence="2 3">
    <name type="scientific">Xylaria arbuscula</name>
    <dbReference type="NCBI Taxonomy" id="114810"/>
    <lineage>
        <taxon>Eukaryota</taxon>
        <taxon>Fungi</taxon>
        <taxon>Dikarya</taxon>
        <taxon>Ascomycota</taxon>
        <taxon>Pezizomycotina</taxon>
        <taxon>Sordariomycetes</taxon>
        <taxon>Xylariomycetidae</taxon>
        <taxon>Xylariales</taxon>
        <taxon>Xylariaceae</taxon>
        <taxon>Xylaria</taxon>
    </lineage>
</organism>
<dbReference type="Proteomes" id="UP001148614">
    <property type="component" value="Unassembled WGS sequence"/>
</dbReference>
<accession>A0A9W8TJ89</accession>
<evidence type="ECO:0000313" key="2">
    <source>
        <dbReference type="EMBL" id="KAJ3561130.1"/>
    </source>
</evidence>
<gene>
    <name evidence="2" type="ORF">NPX13_g9064</name>
</gene>
<evidence type="ECO:0000313" key="3">
    <source>
        <dbReference type="Proteomes" id="UP001148614"/>
    </source>
</evidence>
<keyword evidence="3" id="KW-1185">Reference proteome</keyword>
<name>A0A9W8TJ89_9PEZI</name>
<sequence>MAQTRAQTAAKRGRHPDEDRDSPTRKRRCPKMTQGKDQNSAAKDTLIPQPTAVLGIDLRGTGVQPTLAISNQRGLYHVVNATPSDRSVPFDDSKYQSTVHVFNCLHQTYNGNIVAPARARLTAAICLPFLTGEKPISELWQEYAPVLRCQCMLNEASIRESAEEDIKEIFRAISRDANRLLRRISQCRTLKAIGLSIPAHWTTQVRDKYKSIIAEAFGNFVQDIILLTDIDALFHFLYRELPEGFTPLYENGDKNIALVMDFRGYEMNASIIDVISSPQHNDQTDQDPYAASYRLKKSEGASGGYEQWEHNIVEACIQMLLDEGHIQSYDDVKPEERRRLHTDLNRFNWYDTNACYWFNFRVQGSNYAEGFCLQPDKICDAYTKAFEAVYQKADSMIKEALELSDGTARFLITGAFNESCFVKEKLMENYKHILEKNWISLYEYSIIGVETVMSKGAMYYCRSTLRRGV</sequence>